<evidence type="ECO:0000256" key="5">
    <source>
        <dbReference type="SAM" id="MobiDB-lite"/>
    </source>
</evidence>
<evidence type="ECO:0000313" key="6">
    <source>
        <dbReference type="EMBL" id="KAF4960706.1"/>
    </source>
</evidence>
<evidence type="ECO:0000313" key="7">
    <source>
        <dbReference type="Proteomes" id="UP000604273"/>
    </source>
</evidence>
<dbReference type="InterPro" id="IPR050121">
    <property type="entry name" value="Cytochrome_P450_monoxygenase"/>
</dbReference>
<reference evidence="6" key="2">
    <citation type="submission" date="2020-05" db="EMBL/GenBank/DDBJ databases">
        <authorList>
            <person name="Kim H.-S."/>
            <person name="Proctor R.H."/>
            <person name="Brown D.W."/>
        </authorList>
    </citation>
    <scope>NUCLEOTIDE SEQUENCE</scope>
    <source>
        <strain evidence="6">NRRL 45417</strain>
    </source>
</reference>
<keyword evidence="4" id="KW-0408">Iron</keyword>
<comment type="caution">
    <text evidence="6">The sequence shown here is derived from an EMBL/GenBank/DDBJ whole genome shotgun (WGS) entry which is preliminary data.</text>
</comment>
<dbReference type="GO" id="GO:0020037">
    <property type="term" value="F:heme binding"/>
    <property type="evidence" value="ECO:0007669"/>
    <property type="project" value="InterPro"/>
</dbReference>
<evidence type="ECO:0008006" key="8">
    <source>
        <dbReference type="Google" id="ProtNLM"/>
    </source>
</evidence>
<feature type="region of interest" description="Disordered" evidence="5">
    <location>
        <begin position="456"/>
        <end position="475"/>
    </location>
</feature>
<dbReference type="PRINTS" id="PR00385">
    <property type="entry name" value="P450"/>
</dbReference>
<dbReference type="Pfam" id="PF00067">
    <property type="entry name" value="p450"/>
    <property type="match status" value="1"/>
</dbReference>
<proteinExistence type="inferred from homology"/>
<evidence type="ECO:0000256" key="2">
    <source>
        <dbReference type="ARBA" id="ARBA00022617"/>
    </source>
</evidence>
<protein>
    <recommendedName>
        <fullName evidence="8">Cytochrome P450</fullName>
    </recommendedName>
</protein>
<dbReference type="InterPro" id="IPR001128">
    <property type="entry name" value="Cyt_P450"/>
</dbReference>
<dbReference type="EMBL" id="JABFAI010000015">
    <property type="protein sequence ID" value="KAF4960706.1"/>
    <property type="molecule type" value="Genomic_DNA"/>
</dbReference>
<dbReference type="Gene3D" id="1.10.630.10">
    <property type="entry name" value="Cytochrome P450"/>
    <property type="match status" value="1"/>
</dbReference>
<evidence type="ECO:0000256" key="3">
    <source>
        <dbReference type="ARBA" id="ARBA00022723"/>
    </source>
</evidence>
<sequence length="582" mass="65081">MMLYLSIGALALLFAWNLTSLYANYLSARKLGIPIIILPVSFDQPVLSLLMPYLSWVEKLPLGLGRWYRYADVGWPTRDGNRTILEVGNETFVLISPSSILIMTAYPPAVNHVYRDRNLIVPSPFKDFLKALGPHLSSVNGDVWTRHKRVTAQAFVEGNNRFMWDNTIEGVKDLLSTHVMPNEGQKAVWTLTTARERLEYLALHVLVGVGFGQKSTAEVQSGHQRSLLSCLTVLLSHIFAISFLDKVPLPYFILPSMLRKVKLNVAEFILYMKEAVGSQLEKQLKSRAPSKSKKDKVSLVEALVASNEAAKERGEGMHLSDPELYGNLFLFNLAGFETTAGNLLYSMTFLGAYPAFQSWLTEEIDAHYIAGASSYDNTYPKLVRCLAFMHETLRHCGPAPMMLRSPCVATSIPTSPTTSMVVPPGAWISGHFYGVHLSPRWGPDAEEFNPKRFVRSTNDETVGDGKQQKQQEKLATPPGDAVYMAWALGHRACPGKKFSQVEFVAAVAHLLSLYRIELVRSSAAESLEEARKRFLDVIAEKYFVIGARVKRPDDISIRLVPREDKKEVLDISWDMSALASIR</sequence>
<dbReference type="OrthoDB" id="1470350at2759"/>
<keyword evidence="7" id="KW-1185">Reference proteome</keyword>
<keyword evidence="2" id="KW-0349">Heme</keyword>
<dbReference type="PANTHER" id="PTHR24305:SF166">
    <property type="entry name" value="CYTOCHROME P450 12A4, MITOCHONDRIAL-RELATED"/>
    <property type="match status" value="1"/>
</dbReference>
<organism evidence="6 7">
    <name type="scientific">Fusarium gaditjirri</name>
    <dbReference type="NCBI Taxonomy" id="282569"/>
    <lineage>
        <taxon>Eukaryota</taxon>
        <taxon>Fungi</taxon>
        <taxon>Dikarya</taxon>
        <taxon>Ascomycota</taxon>
        <taxon>Pezizomycotina</taxon>
        <taxon>Sordariomycetes</taxon>
        <taxon>Hypocreomycetidae</taxon>
        <taxon>Hypocreales</taxon>
        <taxon>Nectriaceae</taxon>
        <taxon>Fusarium</taxon>
        <taxon>Fusarium nisikadoi species complex</taxon>
    </lineage>
</organism>
<accession>A0A8H4X4H4</accession>
<dbReference type="Proteomes" id="UP000604273">
    <property type="component" value="Unassembled WGS sequence"/>
</dbReference>
<evidence type="ECO:0000256" key="4">
    <source>
        <dbReference type="ARBA" id="ARBA00023004"/>
    </source>
</evidence>
<comment type="similarity">
    <text evidence="1">Belongs to the cytochrome P450 family.</text>
</comment>
<dbReference type="PANTHER" id="PTHR24305">
    <property type="entry name" value="CYTOCHROME P450"/>
    <property type="match status" value="1"/>
</dbReference>
<dbReference type="AlphaFoldDB" id="A0A8H4X4H4"/>
<dbReference type="GO" id="GO:0016705">
    <property type="term" value="F:oxidoreductase activity, acting on paired donors, with incorporation or reduction of molecular oxygen"/>
    <property type="evidence" value="ECO:0007669"/>
    <property type="project" value="InterPro"/>
</dbReference>
<dbReference type="GO" id="GO:0005506">
    <property type="term" value="F:iron ion binding"/>
    <property type="evidence" value="ECO:0007669"/>
    <property type="project" value="InterPro"/>
</dbReference>
<evidence type="ECO:0000256" key="1">
    <source>
        <dbReference type="ARBA" id="ARBA00010617"/>
    </source>
</evidence>
<name>A0A8H4X4H4_9HYPO</name>
<dbReference type="InterPro" id="IPR036396">
    <property type="entry name" value="Cyt_P450_sf"/>
</dbReference>
<dbReference type="GO" id="GO:0004497">
    <property type="term" value="F:monooxygenase activity"/>
    <property type="evidence" value="ECO:0007669"/>
    <property type="project" value="InterPro"/>
</dbReference>
<keyword evidence="3" id="KW-0479">Metal-binding</keyword>
<dbReference type="SUPFAM" id="SSF48264">
    <property type="entry name" value="Cytochrome P450"/>
    <property type="match status" value="1"/>
</dbReference>
<reference evidence="6" key="1">
    <citation type="journal article" date="2020" name="BMC Genomics">
        <title>Correction to: Identification and distribution of gene clusters required for synthesis of sphingolipid metabolism inhibitors in diverse species of the filamentous fungus Fusarium.</title>
        <authorList>
            <person name="Kim H.S."/>
            <person name="Lohmar J.M."/>
            <person name="Busman M."/>
            <person name="Brown D.W."/>
            <person name="Naumann T.A."/>
            <person name="Divon H.H."/>
            <person name="Lysoe E."/>
            <person name="Uhlig S."/>
            <person name="Proctor R.H."/>
        </authorList>
    </citation>
    <scope>NUCLEOTIDE SEQUENCE</scope>
    <source>
        <strain evidence="6">NRRL 45417</strain>
    </source>
</reference>
<gene>
    <name evidence="6" type="ORF">FGADI_785</name>
</gene>